<keyword evidence="7 17" id="KW-0052">Apoplast</keyword>
<dbReference type="FunFam" id="1.10.275.10:FF:000003">
    <property type="entry name" value="Adenylosuccinate lyase"/>
    <property type="match status" value="1"/>
</dbReference>
<keyword evidence="10 17" id="KW-0677">Repeat</keyword>
<dbReference type="Gene3D" id="1.10.40.30">
    <property type="entry name" value="Fumarase/aspartase (C-terminal domain)"/>
    <property type="match status" value="1"/>
</dbReference>
<evidence type="ECO:0000256" key="7">
    <source>
        <dbReference type="ARBA" id="ARBA00022523"/>
    </source>
</evidence>
<dbReference type="GO" id="GO:0005507">
    <property type="term" value="F:copper ion binding"/>
    <property type="evidence" value="ECO:0007669"/>
    <property type="project" value="InterPro"/>
</dbReference>
<dbReference type="Gene3D" id="3.40.190.80">
    <property type="match status" value="1"/>
</dbReference>
<dbReference type="CDD" id="cd13849">
    <property type="entry name" value="CuRO_1_LCC_plant"/>
    <property type="match status" value="1"/>
</dbReference>
<feature type="domain" description="Fructose-1-6-bisphosphatase class 1 C-terminal" evidence="24">
    <location>
        <begin position="725"/>
        <end position="797"/>
    </location>
</feature>
<dbReference type="PRINTS" id="PR01958">
    <property type="entry name" value="S17BPHPHTASE"/>
</dbReference>
<dbReference type="InterPro" id="IPR047136">
    <property type="entry name" value="PurB_bact"/>
</dbReference>
<gene>
    <name evidence="25" type="ORF">SADUNF_Sadunf10G0147900</name>
</gene>
<evidence type="ECO:0000259" key="23">
    <source>
        <dbReference type="Pfam" id="PF08328"/>
    </source>
</evidence>
<dbReference type="InterPro" id="IPR033138">
    <property type="entry name" value="Cu_oxidase_CS"/>
</dbReference>
<feature type="domain" description="Plastocyanin-like" evidence="22">
    <location>
        <begin position="865"/>
        <end position="979"/>
    </location>
</feature>
<organism evidence="25 26">
    <name type="scientific">Salix dunnii</name>
    <dbReference type="NCBI Taxonomy" id="1413687"/>
    <lineage>
        <taxon>Eukaryota</taxon>
        <taxon>Viridiplantae</taxon>
        <taxon>Streptophyta</taxon>
        <taxon>Embryophyta</taxon>
        <taxon>Tracheophyta</taxon>
        <taxon>Spermatophyta</taxon>
        <taxon>Magnoliopsida</taxon>
        <taxon>eudicotyledons</taxon>
        <taxon>Gunneridae</taxon>
        <taxon>Pentapetalae</taxon>
        <taxon>rosids</taxon>
        <taxon>fabids</taxon>
        <taxon>Malpighiales</taxon>
        <taxon>Salicaceae</taxon>
        <taxon>Saliceae</taxon>
        <taxon>Salix</taxon>
    </lineage>
</organism>
<dbReference type="GO" id="GO:0048046">
    <property type="term" value="C:apoplast"/>
    <property type="evidence" value="ECO:0007669"/>
    <property type="project" value="UniProtKB-SubCell"/>
</dbReference>
<dbReference type="PROSITE" id="PS00079">
    <property type="entry name" value="MULTICOPPER_OXIDASE1"/>
    <property type="match status" value="1"/>
</dbReference>
<dbReference type="Proteomes" id="UP000657918">
    <property type="component" value="Unassembled WGS sequence"/>
</dbReference>
<evidence type="ECO:0000256" key="14">
    <source>
        <dbReference type="ARBA" id="ARBA00023180"/>
    </source>
</evidence>
<dbReference type="Pfam" id="PF07732">
    <property type="entry name" value="Cu-oxidase_3"/>
    <property type="match status" value="1"/>
</dbReference>
<protein>
    <recommendedName>
        <fullName evidence="6 17">Laccase</fullName>
        <ecNumber evidence="6 17">1.10.3.2</ecNumber>
    </recommendedName>
    <alternativeName>
        <fullName evidence="17">Benzenediol:oxygen oxidoreductase</fullName>
    </alternativeName>
    <alternativeName>
        <fullName evidence="17">Diphenol oxidase</fullName>
    </alternativeName>
    <alternativeName>
        <fullName evidence="17">Urishiol oxidase</fullName>
    </alternativeName>
</protein>
<keyword evidence="13 17" id="KW-0186">Copper</keyword>
<dbReference type="OrthoDB" id="406045at2759"/>
<dbReference type="GO" id="GO:0046274">
    <property type="term" value="P:lignin catabolic process"/>
    <property type="evidence" value="ECO:0007669"/>
    <property type="project" value="UniProtKB-KW"/>
</dbReference>
<dbReference type="GO" id="GO:0005975">
    <property type="term" value="P:carbohydrate metabolic process"/>
    <property type="evidence" value="ECO:0007669"/>
    <property type="project" value="InterPro"/>
</dbReference>
<dbReference type="PANTHER" id="PTHR43411:SF1">
    <property type="entry name" value="ADENYLOSUCCINATE LYASE"/>
    <property type="match status" value="1"/>
</dbReference>
<keyword evidence="16" id="KW-0456">Lyase</keyword>
<dbReference type="InterPro" id="IPR024083">
    <property type="entry name" value="Fumarase/histidase_N"/>
</dbReference>
<feature type="domain" description="Adenylosuccinate lyase PurB C-terminal" evidence="23">
    <location>
        <begin position="432"/>
        <end position="546"/>
    </location>
</feature>
<evidence type="ECO:0000259" key="22">
    <source>
        <dbReference type="Pfam" id="PF07732"/>
    </source>
</evidence>
<comment type="pathway">
    <text evidence="4">Purine metabolism; AMP biosynthesis via de novo pathway; AMP from IMP: step 2/2.</text>
</comment>
<sequence length="1389" mass="154090">MINKKFRAPSRRRGKEKRPRSAKPHAWLELELTQTHQFSLLSTPPPSQKPSGLFNPSLNAFFIRLSTTSFSPRYLSCKSTLKDTTNTSVATPKMAENGVRDFELSNLTALSPLDGRYWNKVKDLSPYMSEYGLIYYRVLVEIKWLLKLSQIPEITEVPSFSEEAEAYLEGLIAGFSMGDALEVKNIEKVTNHDVKAVEYFLKKKCQPHPEIAKVLEFFHFACTSEDINNLAHALMLKEAMNGVVFPVMDKLIKAICKLAEDNASTPMLSRTHGQPASPTTLGKEMAVFAARLSEQRHEISQVKIKGKFAGAVGNYNAHLSAYPSVNWPLTAKEFVESLGLCFNPYVTQIEPHDYMARLFHAIIVFNTIMIDFDRDIWGYISLAYFKQTTKAGEIGSSTMPHKVNPIDFENSEGNLGKANGNLSHLGEKLPISRWQRDLTDSTVLRNVGEGLGHSLLAYKSALQGIAKLQVNETRLSEDLNQSWEVLAEPIQTVMRRYGVPEPYEKLKELTRGRAVTKDSIKEFIEGLELPKEAKNYLLELTPHTYVGAAIELSKTVDIATTKMETGIACCARGAYLPGVSQHSKALVSSQSISPSCSSRSEINLTIWGDVALRTEIITVGFESKELFPCDQIIVDTNFSVGTIFGVWPGDKLTGVTGRDQVAAAMGVYADQLLRQREVHLEIHRRNGSRCKPCYDNFSHQMLLPYFLYNGWFKRCLKEFIIIYPQIIVKEKGVFTNVISPSSKAKLRLLFEVVPMGFLVEKAGGYSSDGYQSVIDKEIINLDDRTQIACGSKNEIVRSWIKERLVAMDSSTHDYVYKMEASNVSMYLTTDTLTMALNASLQDSLELGTKNLSVKITVYIGCRKQVVQTNTTKLCSTKSILTINGKFPGPTIYAREDDNVNIRLANKVQHNVTVHWHGVKQLRTGWADGPAYITQCPIQPGQSYLYNFTLTGQRGTLLWHAHISWLRATIHGAIVILPKKGVPYPFPKPDKEKIIILSEWWKADVEAVINQSTITGLPPNISDAHTVNGQTGAVPGCTSPGFTLHVDSGKTYLLRIINAALNDELFFKIAGHNVTVVEVDATYTKPFSTDTIFIGPGQTTNALLTADKSIGKYLIAVSPFMDTVVAVDNVTAIAFLRYKGTLAFSPPVLTTTPAINATPATSAFMDKLRSLNSKKYPANVPLTVDHNLYFTIGVGIDPCATCTTGSNTVGDINNVSFIMPTKALLEAHYYNISGVFTDDFPAKPPISFNYTGNNTAMNLRTTNGTRTYRLAFNSTVQLVLQGTTLIAPESHPFHLHGFNFFVVGKGLGNFDPDNDPTKFNLADPVERNTISVPTAGWIAIRFKADNPGVWFLHCHLEVHTTWGLKMAFVVDNGKGPDESILPPPSDLPTC</sequence>
<dbReference type="InterPro" id="IPR044015">
    <property type="entry name" value="FBPase_C_dom"/>
</dbReference>
<dbReference type="InterPro" id="IPR011707">
    <property type="entry name" value="Cu-oxidase-like_N"/>
</dbReference>
<keyword evidence="26" id="KW-1185">Reference proteome</keyword>
<keyword evidence="12 17" id="KW-0560">Oxidoreductase</keyword>
<dbReference type="Pfam" id="PF08328">
    <property type="entry name" value="ASL_C"/>
    <property type="match status" value="1"/>
</dbReference>
<comment type="subcellular location">
    <subcellularLocation>
        <location evidence="2 17">Secreted</location>
        <location evidence="2 17">Extracellular space</location>
        <location evidence="2 17">Apoplast</location>
    </subcellularLocation>
</comment>
<dbReference type="InterPro" id="IPR034288">
    <property type="entry name" value="CuRO_1_LCC"/>
</dbReference>
<evidence type="ECO:0000256" key="13">
    <source>
        <dbReference type="ARBA" id="ARBA00023008"/>
    </source>
</evidence>
<evidence type="ECO:0000313" key="25">
    <source>
        <dbReference type="EMBL" id="KAF9674640.1"/>
    </source>
</evidence>
<dbReference type="InterPro" id="IPR020548">
    <property type="entry name" value="Fructose_bisphosphatase_AS"/>
</dbReference>
<dbReference type="InterPro" id="IPR008972">
    <property type="entry name" value="Cupredoxin"/>
</dbReference>
<dbReference type="NCBIfam" id="TIGR00928">
    <property type="entry name" value="purB"/>
    <property type="match status" value="1"/>
</dbReference>
<evidence type="ECO:0000256" key="12">
    <source>
        <dbReference type="ARBA" id="ARBA00023002"/>
    </source>
</evidence>
<accession>A0A835JNW0</accession>
<feature type="domain" description="Plastocyanin-like" evidence="20">
    <location>
        <begin position="991"/>
        <end position="1139"/>
    </location>
</feature>
<dbReference type="InterPro" id="IPR034289">
    <property type="entry name" value="CuRO_3_LCC"/>
</dbReference>
<evidence type="ECO:0000256" key="17">
    <source>
        <dbReference type="RuleBase" id="RU361119"/>
    </source>
</evidence>
<dbReference type="Gene3D" id="2.60.40.420">
    <property type="entry name" value="Cupredoxins - blue copper proteins"/>
    <property type="match status" value="3"/>
</dbReference>
<dbReference type="PROSITE" id="PS00124">
    <property type="entry name" value="FBPASE"/>
    <property type="match status" value="1"/>
</dbReference>
<dbReference type="CDD" id="cd13875">
    <property type="entry name" value="CuRO_2_LCC_plant"/>
    <property type="match status" value="1"/>
</dbReference>
<evidence type="ECO:0000256" key="5">
    <source>
        <dbReference type="ARBA" id="ARBA00010609"/>
    </source>
</evidence>
<feature type="domain" description="Fumarate lyase N-terminal" evidence="19">
    <location>
        <begin position="134"/>
        <end position="418"/>
    </location>
</feature>
<comment type="cofactor">
    <cofactor evidence="17">
        <name>Cu cation</name>
        <dbReference type="ChEBI" id="CHEBI:23378"/>
    </cofactor>
    <text evidence="17">Binds 4 Cu cations per monomer.</text>
</comment>
<dbReference type="InterPro" id="IPR034285">
    <property type="entry name" value="CuRO_2_LCC"/>
</dbReference>
<proteinExistence type="inferred from homology"/>
<feature type="domain" description="Plastocyanin-like" evidence="21">
    <location>
        <begin position="1238"/>
        <end position="1372"/>
    </location>
</feature>
<dbReference type="GO" id="GO:0006188">
    <property type="term" value="P:IMP biosynthetic process"/>
    <property type="evidence" value="ECO:0007669"/>
    <property type="project" value="InterPro"/>
</dbReference>
<comment type="pathway">
    <text evidence="3">Purine metabolism; IMP biosynthesis via de novo pathway; 5-amino-1-(5-phospho-D-ribosyl)imidazole-4-carboxamide from 5-amino-1-(5-phospho-D-ribosyl)imidazole-4-carboxylate: step 2/2.</text>
</comment>
<keyword evidence="11" id="KW-0658">Purine biosynthesis</keyword>
<dbReference type="InterPro" id="IPR008948">
    <property type="entry name" value="L-Aspartase-like"/>
</dbReference>
<comment type="caution">
    <text evidence="25">The sequence shown here is derived from an EMBL/GenBank/DDBJ whole genome shotgun (WGS) entry which is preliminary data.</text>
</comment>
<dbReference type="Gene3D" id="1.10.275.10">
    <property type="entry name" value="Fumarase/aspartase (N-terminal domain)"/>
    <property type="match status" value="1"/>
</dbReference>
<dbReference type="GO" id="GO:0052716">
    <property type="term" value="F:hydroquinone:oxygen oxidoreductase activity"/>
    <property type="evidence" value="ECO:0007669"/>
    <property type="project" value="UniProtKB-EC"/>
</dbReference>
<reference evidence="25 26" key="1">
    <citation type="submission" date="2020-10" db="EMBL/GenBank/DDBJ databases">
        <title>Plant Genome Project.</title>
        <authorList>
            <person name="Zhang R.-G."/>
        </authorList>
    </citation>
    <scope>NUCLEOTIDE SEQUENCE [LARGE SCALE GENOMIC DNA]</scope>
    <source>
        <strain evidence="25">FAFU-HL-1</strain>
        <tissue evidence="25">Leaf</tissue>
    </source>
</reference>
<name>A0A835JNW0_9ROSI</name>
<dbReference type="EC" id="1.10.3.2" evidence="6 17"/>
<dbReference type="InterPro" id="IPR004769">
    <property type="entry name" value="Pur_lyase"/>
</dbReference>
<dbReference type="GO" id="GO:0016791">
    <property type="term" value="F:phosphatase activity"/>
    <property type="evidence" value="ECO:0007669"/>
    <property type="project" value="InterPro"/>
</dbReference>
<feature type="compositionally biased region" description="Basic residues" evidence="18">
    <location>
        <begin position="1"/>
        <end position="23"/>
    </location>
</feature>
<dbReference type="Pfam" id="PF18913">
    <property type="entry name" value="FBPase_C"/>
    <property type="match status" value="1"/>
</dbReference>
<evidence type="ECO:0000256" key="10">
    <source>
        <dbReference type="ARBA" id="ARBA00022737"/>
    </source>
</evidence>
<dbReference type="SUPFAM" id="SSF48557">
    <property type="entry name" value="L-aspartase-like"/>
    <property type="match status" value="1"/>
</dbReference>
<dbReference type="CDD" id="cd13897">
    <property type="entry name" value="CuRO_3_LCC_plant"/>
    <property type="match status" value="1"/>
</dbReference>
<evidence type="ECO:0000256" key="9">
    <source>
        <dbReference type="ARBA" id="ARBA00022723"/>
    </source>
</evidence>
<dbReference type="GO" id="GO:0004018">
    <property type="term" value="F:N6-(1,2-dicarboxyethyl)AMP AMP-lyase (fumarate-forming) activity"/>
    <property type="evidence" value="ECO:0007669"/>
    <property type="project" value="InterPro"/>
</dbReference>
<evidence type="ECO:0000259" key="20">
    <source>
        <dbReference type="Pfam" id="PF00394"/>
    </source>
</evidence>
<keyword evidence="14" id="KW-0325">Glycoprotein</keyword>
<dbReference type="Pfam" id="PF00394">
    <property type="entry name" value="Cu-oxidase"/>
    <property type="match status" value="1"/>
</dbReference>
<dbReference type="CDD" id="cd01598">
    <property type="entry name" value="PurB"/>
    <property type="match status" value="1"/>
</dbReference>
<dbReference type="Pfam" id="PF07731">
    <property type="entry name" value="Cu-oxidase_2"/>
    <property type="match status" value="1"/>
</dbReference>
<evidence type="ECO:0000256" key="16">
    <source>
        <dbReference type="ARBA" id="ARBA00023239"/>
    </source>
</evidence>
<dbReference type="InterPro" id="IPR023079">
    <property type="entry name" value="SBPase"/>
</dbReference>
<dbReference type="FunFam" id="2.60.40.420:FF:000062">
    <property type="entry name" value="Laccase"/>
    <property type="match status" value="1"/>
</dbReference>
<evidence type="ECO:0000256" key="3">
    <source>
        <dbReference type="ARBA" id="ARBA00004706"/>
    </source>
</evidence>
<dbReference type="NCBIfam" id="NF006764">
    <property type="entry name" value="PRK09285.1"/>
    <property type="match status" value="1"/>
</dbReference>
<evidence type="ECO:0000259" key="19">
    <source>
        <dbReference type="Pfam" id="PF00206"/>
    </source>
</evidence>
<evidence type="ECO:0000256" key="11">
    <source>
        <dbReference type="ARBA" id="ARBA00022755"/>
    </source>
</evidence>
<evidence type="ECO:0000259" key="24">
    <source>
        <dbReference type="Pfam" id="PF18913"/>
    </source>
</evidence>
<dbReference type="InterPro" id="IPR017761">
    <property type="entry name" value="Laccase"/>
</dbReference>
<keyword evidence="8 17" id="KW-0964">Secreted</keyword>
<dbReference type="InterPro" id="IPR022761">
    <property type="entry name" value="Fumarate_lyase_N"/>
</dbReference>
<dbReference type="InterPro" id="IPR011706">
    <property type="entry name" value="Cu-oxidase_C"/>
</dbReference>
<dbReference type="Gene3D" id="3.30.540.10">
    <property type="entry name" value="Fructose-1,6-Bisphosphatase, subunit A, domain 1"/>
    <property type="match status" value="1"/>
</dbReference>
<dbReference type="Pfam" id="PF00206">
    <property type="entry name" value="Lyase_1"/>
    <property type="match status" value="1"/>
</dbReference>
<dbReference type="InterPro" id="IPR020557">
    <property type="entry name" value="Fumarate_lyase_CS"/>
</dbReference>
<comment type="similarity">
    <text evidence="5 17">Belongs to the multicopper oxidase family.</text>
</comment>
<evidence type="ECO:0000256" key="2">
    <source>
        <dbReference type="ARBA" id="ARBA00004271"/>
    </source>
</evidence>
<keyword evidence="15 17" id="KW-0439">Lignin degradation</keyword>
<feature type="region of interest" description="Disordered" evidence="18">
    <location>
        <begin position="1"/>
        <end position="24"/>
    </location>
</feature>
<dbReference type="FunFam" id="1.20.200.10:FF:000004">
    <property type="entry name" value="Adenylosuccinate lyase"/>
    <property type="match status" value="1"/>
</dbReference>
<dbReference type="FunFam" id="2.60.40.420:FF:000049">
    <property type="entry name" value="Laccase"/>
    <property type="match status" value="1"/>
</dbReference>
<evidence type="ECO:0000256" key="1">
    <source>
        <dbReference type="ARBA" id="ARBA00000349"/>
    </source>
</evidence>
<comment type="function">
    <text evidence="17">Lignin degradation and detoxification of lignin-derived products.</text>
</comment>
<keyword evidence="9 17" id="KW-0479">Metal-binding</keyword>
<dbReference type="Gene3D" id="1.20.200.10">
    <property type="entry name" value="Fumarase/aspartase (Central domain)"/>
    <property type="match status" value="1"/>
</dbReference>
<dbReference type="PROSITE" id="PS00163">
    <property type="entry name" value="FUMARATE_LYASES"/>
    <property type="match status" value="1"/>
</dbReference>
<dbReference type="EMBL" id="JADGMS010000010">
    <property type="protein sequence ID" value="KAF9674640.1"/>
    <property type="molecule type" value="Genomic_DNA"/>
</dbReference>
<dbReference type="PROSITE" id="PS00080">
    <property type="entry name" value="MULTICOPPER_OXIDASE2"/>
    <property type="match status" value="1"/>
</dbReference>
<dbReference type="InterPro" id="IPR013539">
    <property type="entry name" value="PurB_C"/>
</dbReference>
<dbReference type="NCBIfam" id="TIGR03389">
    <property type="entry name" value="laccase"/>
    <property type="match status" value="1"/>
</dbReference>
<dbReference type="SUPFAM" id="SSF56655">
    <property type="entry name" value="Carbohydrate phosphatase"/>
    <property type="match status" value="1"/>
</dbReference>
<dbReference type="InterPro" id="IPR002355">
    <property type="entry name" value="Cu_oxidase_Cu_BS"/>
</dbReference>
<evidence type="ECO:0000256" key="6">
    <source>
        <dbReference type="ARBA" id="ARBA00012297"/>
    </source>
</evidence>
<comment type="catalytic activity">
    <reaction evidence="1 17">
        <text>4 hydroquinone + O2 = 4 benzosemiquinone + 2 H2O</text>
        <dbReference type="Rhea" id="RHEA:11276"/>
        <dbReference type="ChEBI" id="CHEBI:15377"/>
        <dbReference type="ChEBI" id="CHEBI:15379"/>
        <dbReference type="ChEBI" id="CHEBI:17594"/>
        <dbReference type="ChEBI" id="CHEBI:17977"/>
        <dbReference type="EC" id="1.10.3.2"/>
    </reaction>
</comment>
<evidence type="ECO:0000256" key="8">
    <source>
        <dbReference type="ARBA" id="ARBA00022525"/>
    </source>
</evidence>
<dbReference type="PANTHER" id="PTHR43411">
    <property type="entry name" value="ADENYLOSUCCINATE LYASE"/>
    <property type="match status" value="1"/>
</dbReference>
<evidence type="ECO:0000256" key="4">
    <source>
        <dbReference type="ARBA" id="ARBA00004734"/>
    </source>
</evidence>
<evidence type="ECO:0000313" key="26">
    <source>
        <dbReference type="Proteomes" id="UP000657918"/>
    </source>
</evidence>
<evidence type="ECO:0000259" key="21">
    <source>
        <dbReference type="Pfam" id="PF07731"/>
    </source>
</evidence>
<evidence type="ECO:0000256" key="15">
    <source>
        <dbReference type="ARBA" id="ARBA00023185"/>
    </source>
</evidence>
<evidence type="ECO:0000256" key="18">
    <source>
        <dbReference type="SAM" id="MobiDB-lite"/>
    </source>
</evidence>
<dbReference type="InterPro" id="IPR001117">
    <property type="entry name" value="Cu-oxidase_2nd"/>
</dbReference>
<dbReference type="SUPFAM" id="SSF49503">
    <property type="entry name" value="Cupredoxins"/>
    <property type="match status" value="3"/>
</dbReference>